<dbReference type="PANTHER" id="PTHR31379">
    <property type="entry name" value="F-BOX C PROTEIN-RELATED-RELATED"/>
    <property type="match status" value="1"/>
</dbReference>
<dbReference type="PANTHER" id="PTHR31379:SF1">
    <property type="entry name" value="F-BOX C PROTEIN-RELATED"/>
    <property type="match status" value="1"/>
</dbReference>
<dbReference type="InterPro" id="IPR021942">
    <property type="entry name" value="DUF3557"/>
</dbReference>
<dbReference type="Proteomes" id="UP000008281">
    <property type="component" value="Unassembled WGS sequence"/>
</dbReference>
<evidence type="ECO:0000313" key="1">
    <source>
        <dbReference type="EMBL" id="EFO99238.1"/>
    </source>
</evidence>
<proteinExistence type="predicted"/>
<reference evidence="1" key="1">
    <citation type="submission" date="2007-07" db="EMBL/GenBank/DDBJ databases">
        <title>PCAP assembly of the Caenorhabditis remanei genome.</title>
        <authorList>
            <consortium name="The Caenorhabditis remanei Sequencing Consortium"/>
            <person name="Wilson R.K."/>
        </authorList>
    </citation>
    <scope>NUCLEOTIDE SEQUENCE [LARGE SCALE GENOMIC DNA]</scope>
    <source>
        <strain evidence="1">PB4641</strain>
    </source>
</reference>
<accession>E3MDB5</accession>
<dbReference type="AlphaFoldDB" id="E3MDB5"/>
<gene>
    <name evidence="1" type="ORF">CRE_17983</name>
</gene>
<dbReference type="InParanoid" id="E3MDB5"/>
<keyword evidence="2" id="KW-1185">Reference proteome</keyword>
<evidence type="ECO:0008006" key="3">
    <source>
        <dbReference type="Google" id="ProtNLM"/>
    </source>
</evidence>
<dbReference type="Pfam" id="PF12078">
    <property type="entry name" value="DUF3557"/>
    <property type="match status" value="1"/>
</dbReference>
<protein>
    <recommendedName>
        <fullName evidence="3">F-box domain-containing protein</fullName>
    </recommendedName>
</protein>
<dbReference type="HOGENOM" id="CLU_042576_3_1_1"/>
<organism evidence="2">
    <name type="scientific">Caenorhabditis remanei</name>
    <name type="common">Caenorhabditis vulgaris</name>
    <dbReference type="NCBI Taxonomy" id="31234"/>
    <lineage>
        <taxon>Eukaryota</taxon>
        <taxon>Metazoa</taxon>
        <taxon>Ecdysozoa</taxon>
        <taxon>Nematoda</taxon>
        <taxon>Chromadorea</taxon>
        <taxon>Rhabditida</taxon>
        <taxon>Rhabditina</taxon>
        <taxon>Rhabditomorpha</taxon>
        <taxon>Rhabditoidea</taxon>
        <taxon>Rhabditidae</taxon>
        <taxon>Peloderinae</taxon>
        <taxon>Caenorhabditis</taxon>
    </lineage>
</organism>
<evidence type="ECO:0000313" key="2">
    <source>
        <dbReference type="Proteomes" id="UP000008281"/>
    </source>
</evidence>
<name>E3MDB5_CAERE</name>
<dbReference type="EMBL" id="DS268437">
    <property type="protein sequence ID" value="EFO99238.1"/>
    <property type="molecule type" value="Genomic_DNA"/>
</dbReference>
<sequence>MPNGLTYLSLRCVLEYLDALKRIPITLRSRVLQRIDTRIPLRIKNIDIHNRQVIIDNKPIQPNRFWKVTDDKVELEERRRAEITKKLFIYYLRGKSDIHVDKVLFNGVRNLENVQVKISMTVNKLSAHLCNIADFHMVISLKSPLQELYLTNQVIILDHPIVYTARSLILKTNKRGIRVPGIEKLPNKKVLVHECSNIEILVLRIINYWIENGKEVGTEYLFQLHYNTLSSILQRFLGRFNEFQNKLEEVDDHFHPKASRFLIPINGTSLRIQVYGRVNREDSKLVLSVVEV</sequence>